<dbReference type="AlphaFoldDB" id="A0A023G2Q7"/>
<keyword evidence="1" id="KW-0812">Transmembrane</keyword>
<evidence type="ECO:0000256" key="1">
    <source>
        <dbReference type="SAM" id="Phobius"/>
    </source>
</evidence>
<protein>
    <submittedName>
        <fullName evidence="2">Uncharacterized protein</fullName>
    </submittedName>
</protein>
<keyword evidence="1" id="KW-1133">Transmembrane helix</keyword>
<keyword evidence="1" id="KW-0472">Membrane</keyword>
<organism evidence="2">
    <name type="scientific">Amblyomma parvum</name>
    <name type="common">South American tick</name>
    <dbReference type="NCBI Taxonomy" id="251391"/>
    <lineage>
        <taxon>Eukaryota</taxon>
        <taxon>Metazoa</taxon>
        <taxon>Ecdysozoa</taxon>
        <taxon>Arthropoda</taxon>
        <taxon>Chelicerata</taxon>
        <taxon>Arachnida</taxon>
        <taxon>Acari</taxon>
        <taxon>Parasitiformes</taxon>
        <taxon>Ixodida</taxon>
        <taxon>Ixodoidea</taxon>
        <taxon>Ixodidae</taxon>
        <taxon>Amblyomminae</taxon>
        <taxon>Amblyomma</taxon>
    </lineage>
</organism>
<feature type="transmembrane region" description="Helical" evidence="1">
    <location>
        <begin position="6"/>
        <end position="27"/>
    </location>
</feature>
<name>A0A023G2Q7_AMBPA</name>
<sequence>MLNLSYAASVGASLLLCILYISHFALLSAKRYKLIFPLGLQCLLRVLVFPCQQKIKSATGFWSLGSVGIPRLGFIEVFPVVLILRNTLSCSKRAKGKKHTTLYVDTVGYISSQYSVLKHLALLKALSWQCYFFCIDHRDLPFSQCR</sequence>
<evidence type="ECO:0000313" key="2">
    <source>
        <dbReference type="EMBL" id="JAC27210.1"/>
    </source>
</evidence>
<dbReference type="EMBL" id="GBBL01000110">
    <property type="protein sequence ID" value="JAC27210.1"/>
    <property type="molecule type" value="mRNA"/>
</dbReference>
<proteinExistence type="evidence at transcript level"/>
<feature type="transmembrane region" description="Helical" evidence="1">
    <location>
        <begin position="61"/>
        <end position="84"/>
    </location>
</feature>
<accession>A0A023G2Q7</accession>
<reference evidence="2" key="1">
    <citation type="submission" date="2014-03" db="EMBL/GenBank/DDBJ databases">
        <title>The sialotranscriptome of Amblyomma triste, Amblyomma parvum and Amblyomma cajennense ticks, uncovered by 454-based RNA-seq.</title>
        <authorList>
            <person name="Garcia G.R."/>
            <person name="Gardinassi L.G."/>
            <person name="Ribeiro J.M."/>
            <person name="Anatrielo E."/>
            <person name="Ferreira B.R."/>
            <person name="Moreira H.N."/>
            <person name="Mafra C."/>
            <person name="Olegario M.M."/>
            <person name="Szabo P.J."/>
            <person name="Miranda-Santos I.K."/>
            <person name="Maruyama S.R."/>
        </authorList>
    </citation>
    <scope>NUCLEOTIDE SEQUENCE</scope>
    <source>
        <strain evidence="2">Araguapaz</strain>
        <tissue evidence="2">Salivary glands</tissue>
    </source>
</reference>